<dbReference type="OrthoDB" id="3262409at2759"/>
<feature type="transmembrane region" description="Helical" evidence="1">
    <location>
        <begin position="93"/>
        <end position="113"/>
    </location>
</feature>
<feature type="domain" description="DUF6534" evidence="2">
    <location>
        <begin position="183"/>
        <end position="270"/>
    </location>
</feature>
<dbReference type="AlphaFoldDB" id="A0A4V4HDG6"/>
<gene>
    <name evidence="3" type="ORF">K435DRAFT_804535</name>
</gene>
<evidence type="ECO:0000256" key="1">
    <source>
        <dbReference type="SAM" id="Phobius"/>
    </source>
</evidence>
<sequence length="341" mass="37389">MSVIPPQQIQLKNSTGPIYVGTILNWMLMGSLIVQLYNYYLTCSKDRAIIKFTVSLLFICDVAQTALATDFSWKTLVSSWGDPTILVLVPKTALSLSVVNPIISGIVQMFFAWQVIVPVKRRLSVTDLMYITGEYGTSAEIKSGLGLLGHKLSPHLLFFVGGGEMQSLPALKPGFTLWLVGNFVADIFIALCMVYLLMCAKTKSFSKTTEGMLSKLVINAIHTGAVTAIVAAINLALFVSSDTNGYYEAPAFMLGKLYSNVLLANLNARAQHKQMGLGGEYSESDRQIHDNAYDLSRFRTTNVARTRQDLETGIVIHTETIVDNLNDEDHASSSSKKDTAL</sequence>
<organism evidence="3 4">
    <name type="scientific">Dendrothele bispora (strain CBS 962.96)</name>
    <dbReference type="NCBI Taxonomy" id="1314807"/>
    <lineage>
        <taxon>Eukaryota</taxon>
        <taxon>Fungi</taxon>
        <taxon>Dikarya</taxon>
        <taxon>Basidiomycota</taxon>
        <taxon>Agaricomycotina</taxon>
        <taxon>Agaricomycetes</taxon>
        <taxon>Agaricomycetidae</taxon>
        <taxon>Agaricales</taxon>
        <taxon>Agaricales incertae sedis</taxon>
        <taxon>Dendrothele</taxon>
    </lineage>
</organism>
<feature type="transmembrane region" description="Helical" evidence="1">
    <location>
        <begin position="18"/>
        <end position="40"/>
    </location>
</feature>
<keyword evidence="1" id="KW-0472">Membrane</keyword>
<dbReference type="PANTHER" id="PTHR40465">
    <property type="entry name" value="CHROMOSOME 1, WHOLE GENOME SHOTGUN SEQUENCE"/>
    <property type="match status" value="1"/>
</dbReference>
<evidence type="ECO:0000313" key="4">
    <source>
        <dbReference type="Proteomes" id="UP000297245"/>
    </source>
</evidence>
<feature type="transmembrane region" description="Helical" evidence="1">
    <location>
        <begin position="217"/>
        <end position="239"/>
    </location>
</feature>
<proteinExistence type="predicted"/>
<dbReference type="Proteomes" id="UP000297245">
    <property type="component" value="Unassembled WGS sequence"/>
</dbReference>
<feature type="transmembrane region" description="Helical" evidence="1">
    <location>
        <begin position="175"/>
        <end position="197"/>
    </location>
</feature>
<keyword evidence="1" id="KW-1133">Transmembrane helix</keyword>
<name>A0A4V4HDG6_DENBC</name>
<keyword evidence="4" id="KW-1185">Reference proteome</keyword>
<accession>A0A4V4HDG6</accession>
<dbReference type="Pfam" id="PF20152">
    <property type="entry name" value="DUF6534"/>
    <property type="match status" value="1"/>
</dbReference>
<dbReference type="InterPro" id="IPR045339">
    <property type="entry name" value="DUF6534"/>
</dbReference>
<protein>
    <recommendedName>
        <fullName evidence="2">DUF6534 domain-containing protein</fullName>
    </recommendedName>
</protein>
<keyword evidence="1" id="KW-0812">Transmembrane</keyword>
<dbReference type="EMBL" id="ML179461">
    <property type="protein sequence ID" value="THU87165.1"/>
    <property type="molecule type" value="Genomic_DNA"/>
</dbReference>
<reference evidence="3 4" key="1">
    <citation type="journal article" date="2019" name="Nat. Ecol. Evol.">
        <title>Megaphylogeny resolves global patterns of mushroom evolution.</title>
        <authorList>
            <person name="Varga T."/>
            <person name="Krizsan K."/>
            <person name="Foldi C."/>
            <person name="Dima B."/>
            <person name="Sanchez-Garcia M."/>
            <person name="Sanchez-Ramirez S."/>
            <person name="Szollosi G.J."/>
            <person name="Szarkandi J.G."/>
            <person name="Papp V."/>
            <person name="Albert L."/>
            <person name="Andreopoulos W."/>
            <person name="Angelini C."/>
            <person name="Antonin V."/>
            <person name="Barry K.W."/>
            <person name="Bougher N.L."/>
            <person name="Buchanan P."/>
            <person name="Buyck B."/>
            <person name="Bense V."/>
            <person name="Catcheside P."/>
            <person name="Chovatia M."/>
            <person name="Cooper J."/>
            <person name="Damon W."/>
            <person name="Desjardin D."/>
            <person name="Finy P."/>
            <person name="Geml J."/>
            <person name="Haridas S."/>
            <person name="Hughes K."/>
            <person name="Justo A."/>
            <person name="Karasinski D."/>
            <person name="Kautmanova I."/>
            <person name="Kiss B."/>
            <person name="Kocsube S."/>
            <person name="Kotiranta H."/>
            <person name="LaButti K.M."/>
            <person name="Lechner B.E."/>
            <person name="Liimatainen K."/>
            <person name="Lipzen A."/>
            <person name="Lukacs Z."/>
            <person name="Mihaltcheva S."/>
            <person name="Morgado L.N."/>
            <person name="Niskanen T."/>
            <person name="Noordeloos M.E."/>
            <person name="Ohm R.A."/>
            <person name="Ortiz-Santana B."/>
            <person name="Ovrebo C."/>
            <person name="Racz N."/>
            <person name="Riley R."/>
            <person name="Savchenko A."/>
            <person name="Shiryaev A."/>
            <person name="Soop K."/>
            <person name="Spirin V."/>
            <person name="Szebenyi C."/>
            <person name="Tomsovsky M."/>
            <person name="Tulloss R.E."/>
            <person name="Uehling J."/>
            <person name="Grigoriev I.V."/>
            <person name="Vagvolgyi C."/>
            <person name="Papp T."/>
            <person name="Martin F.M."/>
            <person name="Miettinen O."/>
            <person name="Hibbett D.S."/>
            <person name="Nagy L.G."/>
        </authorList>
    </citation>
    <scope>NUCLEOTIDE SEQUENCE [LARGE SCALE GENOMIC DNA]</scope>
    <source>
        <strain evidence="3 4">CBS 962.96</strain>
    </source>
</reference>
<dbReference type="PANTHER" id="PTHR40465:SF1">
    <property type="entry name" value="DUF6534 DOMAIN-CONTAINING PROTEIN"/>
    <property type="match status" value="1"/>
</dbReference>
<evidence type="ECO:0000313" key="3">
    <source>
        <dbReference type="EMBL" id="THU87165.1"/>
    </source>
</evidence>
<evidence type="ECO:0000259" key="2">
    <source>
        <dbReference type="Pfam" id="PF20152"/>
    </source>
</evidence>